<organism evidence="3 4">
    <name type="scientific">Actinacidiphila oryziradicis</name>
    <dbReference type="NCBI Taxonomy" id="2571141"/>
    <lineage>
        <taxon>Bacteria</taxon>
        <taxon>Bacillati</taxon>
        <taxon>Actinomycetota</taxon>
        <taxon>Actinomycetes</taxon>
        <taxon>Kitasatosporales</taxon>
        <taxon>Streptomycetaceae</taxon>
        <taxon>Actinacidiphila</taxon>
    </lineage>
</organism>
<sequence length="256" mass="27749">MVGHDASRLSSPCRTRRPVRSMAPRAGPHMSIRTQIAAGQTCPGGSRSRVSVTATDLGADVSTVTAALFTCPLGDDAALIPRTVTIAEAYQALLEVNYERLARWFPRAFDKPPTLDGTRADLERGGQAWFEGSQLPLAITVKAEDGWRLAGWVNLLINGPARSAEVGYWLGVGFEGRGLVARAVTAVLDHAFGPLGLHRVELRTTTDNKRSRSVAQRLGFTQEGVLREAAAFTDERRDVVIYGLLASEWRRAANSP</sequence>
<dbReference type="EMBL" id="SUMC01000021">
    <property type="protein sequence ID" value="TKA09557.1"/>
    <property type="molecule type" value="Genomic_DNA"/>
</dbReference>
<evidence type="ECO:0000259" key="2">
    <source>
        <dbReference type="PROSITE" id="PS51186"/>
    </source>
</evidence>
<dbReference type="Pfam" id="PF13302">
    <property type="entry name" value="Acetyltransf_3"/>
    <property type="match status" value="1"/>
</dbReference>
<dbReference type="Gene3D" id="3.40.630.30">
    <property type="match status" value="1"/>
</dbReference>
<reference evidence="3 4" key="1">
    <citation type="submission" date="2019-04" db="EMBL/GenBank/DDBJ databases">
        <title>Streptomyces oryziradicis sp. nov., a novel actinomycete isolated from rhizosphere soil of rice (Oryza sativa L.).</title>
        <authorList>
            <person name="Li C."/>
        </authorList>
    </citation>
    <scope>NUCLEOTIDE SEQUENCE [LARGE SCALE GENOMIC DNA]</scope>
    <source>
        <strain evidence="3 4">NEAU-C40</strain>
    </source>
</reference>
<dbReference type="InterPro" id="IPR051908">
    <property type="entry name" value="Ribosomal_N-acetyltransferase"/>
</dbReference>
<feature type="domain" description="N-acetyltransferase" evidence="2">
    <location>
        <begin position="88"/>
        <end position="239"/>
    </location>
</feature>
<keyword evidence="4" id="KW-1185">Reference proteome</keyword>
<feature type="region of interest" description="Disordered" evidence="1">
    <location>
        <begin position="1"/>
        <end position="27"/>
    </location>
</feature>
<comment type="caution">
    <text evidence="3">The sequence shown here is derived from an EMBL/GenBank/DDBJ whole genome shotgun (WGS) entry which is preliminary data.</text>
</comment>
<dbReference type="GO" id="GO:1990189">
    <property type="term" value="F:protein N-terminal-serine acetyltransferase activity"/>
    <property type="evidence" value="ECO:0007669"/>
    <property type="project" value="TreeGrafter"/>
</dbReference>
<evidence type="ECO:0000313" key="4">
    <source>
        <dbReference type="Proteomes" id="UP000305778"/>
    </source>
</evidence>
<dbReference type="PANTHER" id="PTHR43441">
    <property type="entry name" value="RIBOSOMAL-PROTEIN-SERINE ACETYLTRANSFERASE"/>
    <property type="match status" value="1"/>
</dbReference>
<dbReference type="PANTHER" id="PTHR43441:SF11">
    <property type="entry name" value="RIBOSOMAL-PROTEIN-SERINE ACETYLTRANSFERASE"/>
    <property type="match status" value="1"/>
</dbReference>
<keyword evidence="3" id="KW-0808">Transferase</keyword>
<dbReference type="SUPFAM" id="SSF55729">
    <property type="entry name" value="Acyl-CoA N-acyltransferases (Nat)"/>
    <property type="match status" value="1"/>
</dbReference>
<dbReference type="PROSITE" id="PS51186">
    <property type="entry name" value="GNAT"/>
    <property type="match status" value="1"/>
</dbReference>
<evidence type="ECO:0000256" key="1">
    <source>
        <dbReference type="SAM" id="MobiDB-lite"/>
    </source>
</evidence>
<evidence type="ECO:0000313" key="3">
    <source>
        <dbReference type="EMBL" id="TKA09557.1"/>
    </source>
</evidence>
<dbReference type="AlphaFoldDB" id="A0A4U0SMU3"/>
<accession>A0A4U0SMU3</accession>
<dbReference type="InterPro" id="IPR016181">
    <property type="entry name" value="Acyl_CoA_acyltransferase"/>
</dbReference>
<proteinExistence type="predicted"/>
<protein>
    <submittedName>
        <fullName evidence="3">GNAT family N-acetyltransferase</fullName>
    </submittedName>
</protein>
<dbReference type="Proteomes" id="UP000305778">
    <property type="component" value="Unassembled WGS sequence"/>
</dbReference>
<dbReference type="InterPro" id="IPR000182">
    <property type="entry name" value="GNAT_dom"/>
</dbReference>
<dbReference type="GO" id="GO:0005737">
    <property type="term" value="C:cytoplasm"/>
    <property type="evidence" value="ECO:0007669"/>
    <property type="project" value="TreeGrafter"/>
</dbReference>
<dbReference type="GO" id="GO:0008999">
    <property type="term" value="F:protein-N-terminal-alanine acetyltransferase activity"/>
    <property type="evidence" value="ECO:0007669"/>
    <property type="project" value="TreeGrafter"/>
</dbReference>
<dbReference type="OrthoDB" id="9814648at2"/>
<gene>
    <name evidence="3" type="ORF">FCI23_22250</name>
</gene>
<name>A0A4U0SMU3_9ACTN</name>